<comment type="caution">
    <text evidence="2">The sequence shown here is derived from an EMBL/GenBank/DDBJ whole genome shotgun (WGS) entry which is preliminary data.</text>
</comment>
<gene>
    <name evidence="2" type="ORF">Tchar_01674</name>
</gene>
<protein>
    <submittedName>
        <fullName evidence="2">Uncharacterized protein</fullName>
    </submittedName>
</protein>
<keyword evidence="3" id="KW-1185">Reference proteome</keyword>
<dbReference type="Proteomes" id="UP000318294">
    <property type="component" value="Unassembled WGS sequence"/>
</dbReference>
<dbReference type="RefSeq" id="WP_144328621.1">
    <property type="nucleotide sequence ID" value="NZ_VJON01000026.1"/>
</dbReference>
<accession>A0A554XCM7</accession>
<feature type="transmembrane region" description="Helical" evidence="1">
    <location>
        <begin position="20"/>
        <end position="41"/>
    </location>
</feature>
<keyword evidence="1" id="KW-0812">Transmembrane</keyword>
<evidence type="ECO:0000313" key="3">
    <source>
        <dbReference type="Proteomes" id="UP000318294"/>
    </source>
</evidence>
<organism evidence="2 3">
    <name type="scientific">Tepidimonas charontis</name>
    <dbReference type="NCBI Taxonomy" id="2267262"/>
    <lineage>
        <taxon>Bacteria</taxon>
        <taxon>Pseudomonadati</taxon>
        <taxon>Pseudomonadota</taxon>
        <taxon>Betaproteobacteria</taxon>
        <taxon>Burkholderiales</taxon>
        <taxon>Tepidimonas</taxon>
    </lineage>
</organism>
<evidence type="ECO:0000256" key="1">
    <source>
        <dbReference type="SAM" id="Phobius"/>
    </source>
</evidence>
<evidence type="ECO:0000313" key="2">
    <source>
        <dbReference type="EMBL" id="TSE33612.1"/>
    </source>
</evidence>
<sequence length="104" mass="12928">MNTEVWKYRLQLAWQLAKNMFAWFIAYWVLIGIPVYLIDVLKLGHQSFVVNFVVIYFPYYTLLFIFARRLLLLSLYSVAVLWDWIRYFTPPLVYWVRRRVLRRW</sequence>
<reference evidence="2 3" key="1">
    <citation type="submission" date="2019-07" db="EMBL/GenBank/DDBJ databases">
        <title>Tepidimonas charontis SPSP-6 draft genome.</title>
        <authorList>
            <person name="Da Costa M.S."/>
            <person name="Froufe H.J.C."/>
            <person name="Egas C."/>
            <person name="Albuquerque L."/>
        </authorList>
    </citation>
    <scope>NUCLEOTIDE SEQUENCE [LARGE SCALE GENOMIC DNA]</scope>
    <source>
        <strain evidence="2 3">SPSP-6</strain>
    </source>
</reference>
<keyword evidence="1" id="KW-1133">Transmembrane helix</keyword>
<dbReference type="EMBL" id="VJON01000026">
    <property type="protein sequence ID" value="TSE33612.1"/>
    <property type="molecule type" value="Genomic_DNA"/>
</dbReference>
<proteinExistence type="predicted"/>
<feature type="transmembrane region" description="Helical" evidence="1">
    <location>
        <begin position="48"/>
        <end position="67"/>
    </location>
</feature>
<keyword evidence="1" id="KW-0472">Membrane</keyword>
<dbReference type="AlphaFoldDB" id="A0A554XCM7"/>
<name>A0A554XCM7_9BURK</name>